<dbReference type="InterPro" id="IPR000515">
    <property type="entry name" value="MetI-like"/>
</dbReference>
<accession>A0A1M5PCW1</accession>
<name>A0A1M5PCW1_9FIRM</name>
<dbReference type="EMBL" id="FQXH01000006">
    <property type="protein sequence ID" value="SHG99585.1"/>
    <property type="molecule type" value="Genomic_DNA"/>
</dbReference>
<evidence type="ECO:0000259" key="8">
    <source>
        <dbReference type="PROSITE" id="PS50928"/>
    </source>
</evidence>
<dbReference type="PANTHER" id="PTHR30193:SF37">
    <property type="entry name" value="INNER MEMBRANE ABC TRANSPORTER PERMEASE PROTEIN YCJO"/>
    <property type="match status" value="1"/>
</dbReference>
<gene>
    <name evidence="9" type="ORF">SAMN02744040_00410</name>
</gene>
<evidence type="ECO:0000313" key="10">
    <source>
        <dbReference type="Proteomes" id="UP000242520"/>
    </source>
</evidence>
<keyword evidence="3" id="KW-1003">Cell membrane</keyword>
<protein>
    <submittedName>
        <fullName evidence="9">Carbohydrate ABC transporter membrane protein 1, CUT1 family (TC 3.A.1.1.-)</fullName>
    </submittedName>
</protein>
<dbReference type="AlphaFoldDB" id="A0A1M5PCW1"/>
<dbReference type="PROSITE" id="PS50928">
    <property type="entry name" value="ABC_TM1"/>
    <property type="match status" value="1"/>
</dbReference>
<dbReference type="STRING" id="1123350.SAMN02744040_00410"/>
<reference evidence="10" key="1">
    <citation type="submission" date="2016-11" db="EMBL/GenBank/DDBJ databases">
        <authorList>
            <person name="Varghese N."/>
            <person name="Submissions S."/>
        </authorList>
    </citation>
    <scope>NUCLEOTIDE SEQUENCE [LARGE SCALE GENOMIC DNA]</scope>
    <source>
        <strain evidence="10">DSM 15285</strain>
    </source>
</reference>
<dbReference type="PANTHER" id="PTHR30193">
    <property type="entry name" value="ABC TRANSPORTER PERMEASE PROTEIN"/>
    <property type="match status" value="1"/>
</dbReference>
<proteinExistence type="inferred from homology"/>
<keyword evidence="2 7" id="KW-0813">Transport</keyword>
<feature type="transmembrane region" description="Helical" evidence="7">
    <location>
        <begin position="118"/>
        <end position="145"/>
    </location>
</feature>
<comment type="subcellular location">
    <subcellularLocation>
        <location evidence="1 7">Cell membrane</location>
        <topology evidence="1 7">Multi-pass membrane protein</topology>
    </subcellularLocation>
</comment>
<evidence type="ECO:0000256" key="3">
    <source>
        <dbReference type="ARBA" id="ARBA00022475"/>
    </source>
</evidence>
<evidence type="ECO:0000256" key="4">
    <source>
        <dbReference type="ARBA" id="ARBA00022692"/>
    </source>
</evidence>
<keyword evidence="6 7" id="KW-0472">Membrane</keyword>
<keyword evidence="10" id="KW-1185">Reference proteome</keyword>
<feature type="transmembrane region" description="Helical" evidence="7">
    <location>
        <begin position="86"/>
        <end position="106"/>
    </location>
</feature>
<comment type="similarity">
    <text evidence="7">Belongs to the binding-protein-dependent transport system permease family.</text>
</comment>
<feature type="transmembrane region" description="Helical" evidence="7">
    <location>
        <begin position="20"/>
        <end position="47"/>
    </location>
</feature>
<dbReference type="SUPFAM" id="SSF161098">
    <property type="entry name" value="MetI-like"/>
    <property type="match status" value="1"/>
</dbReference>
<sequence length="301" mass="33604">MNNVTLRSDKGEKLMNKSRLSFWGFVGPALLGFTVVVIIPLIFGIYYSFTDWNGIKSDINFIGLENYMEVFKDKGFLDSFIFTTKFTIASVISINIIGFSLALLVTRGLKISNVLRTIFFMPNLIGGLILGFIWQFIFTKAFAALGETIGAKWLLGWLSNTHTGFWGLVILMAWQMSGYLMIIYIAALQNIPQELIEASKIDGANAWQRVKHIVFPLVRPAFTVSLFLTLSNSFKLYDQNLSLTGGGPANSTQMLAMNIYNTAFKFNQMGVAQAKAVIFFIVIGAITLTQVYISKKGEVEM</sequence>
<dbReference type="CDD" id="cd06261">
    <property type="entry name" value="TM_PBP2"/>
    <property type="match status" value="1"/>
</dbReference>
<evidence type="ECO:0000256" key="7">
    <source>
        <dbReference type="RuleBase" id="RU363032"/>
    </source>
</evidence>
<feature type="domain" description="ABC transmembrane type-1" evidence="8">
    <location>
        <begin position="80"/>
        <end position="290"/>
    </location>
</feature>
<dbReference type="Pfam" id="PF00528">
    <property type="entry name" value="BPD_transp_1"/>
    <property type="match status" value="1"/>
</dbReference>
<evidence type="ECO:0000256" key="1">
    <source>
        <dbReference type="ARBA" id="ARBA00004651"/>
    </source>
</evidence>
<dbReference type="Proteomes" id="UP000242520">
    <property type="component" value="Unassembled WGS sequence"/>
</dbReference>
<keyword evidence="4 7" id="KW-0812">Transmembrane</keyword>
<evidence type="ECO:0000256" key="2">
    <source>
        <dbReference type="ARBA" id="ARBA00022448"/>
    </source>
</evidence>
<evidence type="ECO:0000256" key="5">
    <source>
        <dbReference type="ARBA" id="ARBA00022989"/>
    </source>
</evidence>
<keyword evidence="5 7" id="KW-1133">Transmembrane helix</keyword>
<organism evidence="9 10">
    <name type="scientific">Tepidibacter thalassicus DSM 15285</name>
    <dbReference type="NCBI Taxonomy" id="1123350"/>
    <lineage>
        <taxon>Bacteria</taxon>
        <taxon>Bacillati</taxon>
        <taxon>Bacillota</taxon>
        <taxon>Clostridia</taxon>
        <taxon>Peptostreptococcales</taxon>
        <taxon>Peptostreptococcaceae</taxon>
        <taxon>Tepidibacter</taxon>
    </lineage>
</organism>
<dbReference type="GO" id="GO:0055085">
    <property type="term" value="P:transmembrane transport"/>
    <property type="evidence" value="ECO:0007669"/>
    <property type="project" value="InterPro"/>
</dbReference>
<evidence type="ECO:0000256" key="6">
    <source>
        <dbReference type="ARBA" id="ARBA00023136"/>
    </source>
</evidence>
<feature type="transmembrane region" description="Helical" evidence="7">
    <location>
        <begin position="274"/>
        <end position="293"/>
    </location>
</feature>
<evidence type="ECO:0000313" key="9">
    <source>
        <dbReference type="EMBL" id="SHG99585.1"/>
    </source>
</evidence>
<feature type="transmembrane region" description="Helical" evidence="7">
    <location>
        <begin position="165"/>
        <end position="187"/>
    </location>
</feature>
<dbReference type="GO" id="GO:0005886">
    <property type="term" value="C:plasma membrane"/>
    <property type="evidence" value="ECO:0007669"/>
    <property type="project" value="UniProtKB-SubCell"/>
</dbReference>
<dbReference type="InterPro" id="IPR035906">
    <property type="entry name" value="MetI-like_sf"/>
</dbReference>
<dbReference type="Gene3D" id="1.10.3720.10">
    <property type="entry name" value="MetI-like"/>
    <property type="match status" value="1"/>
</dbReference>
<dbReference type="InterPro" id="IPR051393">
    <property type="entry name" value="ABC_transporter_permease"/>
</dbReference>